<dbReference type="Proteomes" id="UP000505020">
    <property type="component" value="Plasmid pHAR01"/>
</dbReference>
<evidence type="ECO:0000313" key="4">
    <source>
        <dbReference type="Proteomes" id="UP000505020"/>
    </source>
</evidence>
<dbReference type="PROSITE" id="PS50926">
    <property type="entry name" value="TRAM"/>
    <property type="match status" value="1"/>
</dbReference>
<dbReference type="Pfam" id="PF01938">
    <property type="entry name" value="TRAM"/>
    <property type="match status" value="1"/>
</dbReference>
<feature type="compositionally biased region" description="Pro residues" evidence="1">
    <location>
        <begin position="63"/>
        <end position="75"/>
    </location>
</feature>
<keyword evidence="3" id="KW-0614">Plasmid</keyword>
<accession>A0A7D4BF51</accession>
<sequence length="142" mass="15179">MEISEELQTLYSATVEERDGEYYLSVPAREIETGSLEVEESVRVALLSPASSTTTLGDAASSPEPPTEPAEPTGPPVSVGETREVDIESIGDQGDGIAKVDRGYVVIVPDTDLGETVTVEIEQVQDNVAFATVVDRNLRQAQ</sequence>
<dbReference type="Gene3D" id="2.40.50.140">
    <property type="entry name" value="Nucleic acid-binding proteins"/>
    <property type="match status" value="1"/>
</dbReference>
<dbReference type="InterPro" id="IPR012340">
    <property type="entry name" value="NA-bd_OB-fold"/>
</dbReference>
<feature type="region of interest" description="Disordered" evidence="1">
    <location>
        <begin position="48"/>
        <end position="83"/>
    </location>
</feature>
<dbReference type="KEGG" id="hsai:HPS36_15010"/>
<dbReference type="InterPro" id="IPR002792">
    <property type="entry name" value="TRAM_dom"/>
</dbReference>
<evidence type="ECO:0000313" key="3">
    <source>
        <dbReference type="EMBL" id="QKG94211.1"/>
    </source>
</evidence>
<reference evidence="3 4" key="1">
    <citation type="submission" date="2020-05" db="EMBL/GenBank/DDBJ databases">
        <title>Halorubrum RHB-C sp.nov., an extremely halophilic archaeon isolated from solar salt farm.</title>
        <authorList>
            <person name="Ho H."/>
            <person name="Danganan R.E."/>
            <person name="Dedeles G.R."/>
            <person name="Kim S.-G."/>
        </authorList>
    </citation>
    <scope>NUCLEOTIDE SEQUENCE [LARGE SCALE GENOMIC DNA]</scope>
    <source>
        <strain evidence="3 4">RHB-C</strain>
        <plasmid evidence="4">phar01</plasmid>
    </source>
</reference>
<geneLocation type="plasmid" evidence="4">
    <name>phar01</name>
</geneLocation>
<dbReference type="AlphaFoldDB" id="A0A7D4BF51"/>
<feature type="domain" description="TRAM" evidence="2">
    <location>
        <begin position="76"/>
        <end position="135"/>
    </location>
</feature>
<dbReference type="EMBL" id="CP053942">
    <property type="protein sequence ID" value="QKG94211.1"/>
    <property type="molecule type" value="Genomic_DNA"/>
</dbReference>
<evidence type="ECO:0000256" key="1">
    <source>
        <dbReference type="SAM" id="MobiDB-lite"/>
    </source>
</evidence>
<protein>
    <submittedName>
        <fullName evidence="3">TRAM domain-containing protein</fullName>
    </submittedName>
</protein>
<organism evidence="3 4">
    <name type="scientific">Halorubrum salinarum</name>
    <dbReference type="NCBI Taxonomy" id="2739057"/>
    <lineage>
        <taxon>Archaea</taxon>
        <taxon>Methanobacteriati</taxon>
        <taxon>Methanobacteriota</taxon>
        <taxon>Stenosarchaea group</taxon>
        <taxon>Halobacteria</taxon>
        <taxon>Halobacteriales</taxon>
        <taxon>Haloferacaceae</taxon>
        <taxon>Halorubrum</taxon>
    </lineage>
</organism>
<proteinExistence type="predicted"/>
<dbReference type="GeneID" id="55596338"/>
<dbReference type="RefSeq" id="WP_173230853.1">
    <property type="nucleotide sequence ID" value="NZ_CP053942.1"/>
</dbReference>
<gene>
    <name evidence="3" type="ORF">HPS36_15010</name>
</gene>
<evidence type="ECO:0000259" key="2">
    <source>
        <dbReference type="PROSITE" id="PS50926"/>
    </source>
</evidence>
<keyword evidence="4" id="KW-1185">Reference proteome</keyword>
<name>A0A7D4BF51_9EURY</name>
<dbReference type="SUPFAM" id="SSF50249">
    <property type="entry name" value="Nucleic acid-binding proteins"/>
    <property type="match status" value="1"/>
</dbReference>